<reference evidence="2 3" key="1">
    <citation type="submission" date="2015-09" db="EMBL/GenBank/DDBJ databases">
        <authorList>
            <consortium name="Pathogen Informatics"/>
        </authorList>
    </citation>
    <scope>NUCLEOTIDE SEQUENCE [LARGE SCALE GENOMIC DNA]</scope>
    <source>
        <strain evidence="2 3">2789STDY5608840</strain>
    </source>
</reference>
<organism evidence="2 3">
    <name type="scientific">Bacteroides finegoldii</name>
    <dbReference type="NCBI Taxonomy" id="338188"/>
    <lineage>
        <taxon>Bacteria</taxon>
        <taxon>Pseudomonadati</taxon>
        <taxon>Bacteroidota</taxon>
        <taxon>Bacteroidia</taxon>
        <taxon>Bacteroidales</taxon>
        <taxon>Bacteroidaceae</taxon>
        <taxon>Bacteroides</taxon>
    </lineage>
</organism>
<dbReference type="EMBL" id="CYZH01000009">
    <property type="protein sequence ID" value="CUO42316.1"/>
    <property type="molecule type" value="Genomic_DNA"/>
</dbReference>
<name>A0A174F0I1_9BACE</name>
<protein>
    <submittedName>
        <fullName evidence="2">Trehalose and maltose hydrolases (Possible phosphorylases)</fullName>
    </submittedName>
</protein>
<keyword evidence="1" id="KW-0732">Signal</keyword>
<gene>
    <name evidence="2" type="ORF">ERS852397_01994</name>
</gene>
<keyword evidence="2" id="KW-0378">Hydrolase</keyword>
<proteinExistence type="predicted"/>
<evidence type="ECO:0000313" key="3">
    <source>
        <dbReference type="Proteomes" id="UP000095517"/>
    </source>
</evidence>
<feature type="chain" id="PRO_5008021227" evidence="1">
    <location>
        <begin position="20"/>
        <end position="61"/>
    </location>
</feature>
<feature type="signal peptide" evidence="1">
    <location>
        <begin position="1"/>
        <end position="19"/>
    </location>
</feature>
<dbReference type="STRING" id="338188.ERS852397_01994"/>
<dbReference type="Proteomes" id="UP000095517">
    <property type="component" value="Unassembled WGS sequence"/>
</dbReference>
<dbReference type="RefSeq" id="WP_022275335.1">
    <property type="nucleotide sequence ID" value="NZ_CABIXA010000009.1"/>
</dbReference>
<accession>A0A174F0I1</accession>
<dbReference type="GO" id="GO:0016787">
    <property type="term" value="F:hydrolase activity"/>
    <property type="evidence" value="ECO:0007669"/>
    <property type="project" value="UniProtKB-KW"/>
</dbReference>
<evidence type="ECO:0000313" key="2">
    <source>
        <dbReference type="EMBL" id="CUO42316.1"/>
    </source>
</evidence>
<dbReference type="AlphaFoldDB" id="A0A174F0I1"/>
<evidence type="ECO:0000256" key="1">
    <source>
        <dbReference type="SAM" id="SignalP"/>
    </source>
</evidence>
<sequence length="61" mass="6788">MRKLNLLILVLISSFTAMRAVTSEKDLWQLHTSDIHADYVGAPIANGGIGLLPWKEPFPIQ</sequence>